<reference evidence="1 2" key="1">
    <citation type="submission" date="2001-06" db="EMBL/GenBank/DDBJ databases">
        <title>Genome organization of temperate Myxococcus phage Mx8.</title>
        <authorList>
            <person name="Youderian P."/>
            <person name="Walthers D."/>
            <person name="Salmi D."/>
            <person name="Magrini V."/>
            <person name="Hartzell P.L."/>
        </authorList>
    </citation>
    <scope>NUCLEOTIDE SEQUENCE [LARGE SCALE GENOMIC DNA]</scope>
</reference>
<dbReference type="Proteomes" id="UP000002093">
    <property type="component" value="Segment"/>
</dbReference>
<dbReference type="KEGG" id="vg:921789"/>
<sequence length="146" mass="14662">MITPLIPANLTWLALAIGGGLFAAGAYVPPPYNLVCAGLGSVALYLAGKGWRVPQWAVGKPLLPAALTPLALAGIQLLTTFGGALPAAVQPYVAPLVGLLSLLAGVVEPEPLKATGTVTTVPNNDGTVTAAVDPKCSIADRARGLC</sequence>
<proteinExistence type="predicted"/>
<keyword evidence="2" id="KW-1185">Reference proteome</keyword>
<name>Q94MP9_9CAUD</name>
<dbReference type="GeneID" id="921789"/>
<evidence type="ECO:0000313" key="2">
    <source>
        <dbReference type="Proteomes" id="UP000002093"/>
    </source>
</evidence>
<protein>
    <submittedName>
        <fullName evidence="1">p70</fullName>
    </submittedName>
</protein>
<evidence type="ECO:0000313" key="1">
    <source>
        <dbReference type="EMBL" id="AAK94405.1"/>
    </source>
</evidence>
<dbReference type="RefSeq" id="NP_203484.1">
    <property type="nucleotide sequence ID" value="NC_003085.1"/>
</dbReference>
<dbReference type="EMBL" id="AF396866">
    <property type="protein sequence ID" value="AAK94405.1"/>
    <property type="molecule type" value="Genomic_DNA"/>
</dbReference>
<organism evidence="1 2">
    <name type="scientific">Myxococcus phage Mx8</name>
    <dbReference type="NCBI Taxonomy" id="49964"/>
    <lineage>
        <taxon>Viruses</taxon>
        <taxon>Duplodnaviria</taxon>
        <taxon>Heunggongvirae</taxon>
        <taxon>Uroviricota</taxon>
        <taxon>Caudoviricetes</taxon>
        <taxon>Myxoctovirus</taxon>
        <taxon>Myxoctovirus Mx8</taxon>
    </lineage>
</organism>
<accession>Q94MP9</accession>